<accession>A0A6N2MII7</accession>
<gene>
    <name evidence="1" type="ORF">SVIM_LOCUS363413</name>
</gene>
<evidence type="ECO:0008006" key="2">
    <source>
        <dbReference type="Google" id="ProtNLM"/>
    </source>
</evidence>
<dbReference type="AlphaFoldDB" id="A0A6N2MII7"/>
<evidence type="ECO:0000313" key="1">
    <source>
        <dbReference type="EMBL" id="VFU52682.1"/>
    </source>
</evidence>
<reference evidence="1" key="1">
    <citation type="submission" date="2019-03" db="EMBL/GenBank/DDBJ databases">
        <authorList>
            <person name="Mank J."/>
            <person name="Almeida P."/>
        </authorList>
    </citation>
    <scope>NUCLEOTIDE SEQUENCE</scope>
    <source>
        <strain evidence="1">78183</strain>
    </source>
</reference>
<dbReference type="InterPro" id="IPR011009">
    <property type="entry name" value="Kinase-like_dom_sf"/>
</dbReference>
<dbReference type="SUPFAM" id="SSF56112">
    <property type="entry name" value="Protein kinase-like (PK-like)"/>
    <property type="match status" value="1"/>
</dbReference>
<sequence length="156" mass="17201">MQHLSGHPGVVTLKAAYEDLESLYLVMELCPEGRLLDEMAIIVMTWEFFLYPYKGFPAPSAFFTSSIPVSFPLSGHPWIVFYTEPTQKELTPKPKFQAHVTLTSQQLTLSTGLESDGSKITASGFLIDDCSPVLSSDGSRSRVEQHDCGLIDALTV</sequence>
<organism evidence="1">
    <name type="scientific">Salix viminalis</name>
    <name type="common">Common osier</name>
    <name type="synonym">Basket willow</name>
    <dbReference type="NCBI Taxonomy" id="40686"/>
    <lineage>
        <taxon>Eukaryota</taxon>
        <taxon>Viridiplantae</taxon>
        <taxon>Streptophyta</taxon>
        <taxon>Embryophyta</taxon>
        <taxon>Tracheophyta</taxon>
        <taxon>Spermatophyta</taxon>
        <taxon>Magnoliopsida</taxon>
        <taxon>eudicotyledons</taxon>
        <taxon>Gunneridae</taxon>
        <taxon>Pentapetalae</taxon>
        <taxon>rosids</taxon>
        <taxon>fabids</taxon>
        <taxon>Malpighiales</taxon>
        <taxon>Salicaceae</taxon>
        <taxon>Saliceae</taxon>
        <taxon>Salix</taxon>
    </lineage>
</organism>
<proteinExistence type="predicted"/>
<protein>
    <recommendedName>
        <fullName evidence="2">Protein kinase domain-containing protein</fullName>
    </recommendedName>
</protein>
<dbReference type="Gene3D" id="3.30.200.20">
    <property type="entry name" value="Phosphorylase Kinase, domain 1"/>
    <property type="match status" value="1"/>
</dbReference>
<name>A0A6N2MII7_SALVM</name>
<dbReference type="EMBL" id="CAADRP010001807">
    <property type="protein sequence ID" value="VFU52682.1"/>
    <property type="molecule type" value="Genomic_DNA"/>
</dbReference>